<evidence type="ECO:0000259" key="3">
    <source>
        <dbReference type="Pfam" id="PF25591"/>
    </source>
</evidence>
<sequence>MDRDAVDRDAATAASRFAPPGDLERIAAARPDLHPVLAANPATPSPLLKHVAQSADPRVQEALRRQSQKAEAAPHPWAAASRTDAPLTPGPSAAPSAAPPSPPLTTLTPRPPRRRRLARSLAVVLAVLLALGGVGGAGWYWWQRDWSSTTVSTTGVVMLSDSWVAGAHTLWREAVDRDAEVVVLGSYLLALSGQDSTSDTVTAHGYRVTPTALEDIWTSELPRPGEDSPVDPLDTPTPLTLWGQSTAVYGSVLIDLETGSTSSAPWNDDQAAGIAGTTAITCTESDRCTAWGEDRERLWSLSLPDMGTDAYSDGASADYTSSVYLPVFRHGDDEFVIIAGAVINMATGDPLPLTGPRSDYAYTLAAQDGWALVSSRAGRSAQTVTTYTVEGSKLDEITVPREKSLHTVGSWTALRTLDQITSDLRDPGPSASGVLVRTDSSYCVYEVVVEGENSFPVPHRSTDTTSCPATGILLSQRTAIALVPNSYNPTNAFTSIMDLRTGAEVEFPGTDPQDGTTYTASSPELVIAASPGDGTLTAYAPGT</sequence>
<feature type="transmembrane region" description="Helical" evidence="2">
    <location>
        <begin position="120"/>
        <end position="142"/>
    </location>
</feature>
<keyword evidence="2" id="KW-1133">Transmembrane helix</keyword>
<dbReference type="Proteomes" id="UP000273001">
    <property type="component" value="Chromosome"/>
</dbReference>
<gene>
    <name evidence="4" type="ORF">D5R93_12325</name>
</gene>
<evidence type="ECO:0000256" key="1">
    <source>
        <dbReference type="SAM" id="MobiDB-lite"/>
    </source>
</evidence>
<reference evidence="4 5" key="1">
    <citation type="submission" date="2018-09" db="EMBL/GenBank/DDBJ databases">
        <authorList>
            <person name="Li J."/>
        </authorList>
    </citation>
    <scope>NUCLEOTIDE SEQUENCE [LARGE SCALE GENOMIC DNA]</scope>
    <source>
        <strain evidence="4 5">2129</strain>
    </source>
</reference>
<dbReference type="InterPro" id="IPR057893">
    <property type="entry name" value="LRV_2"/>
</dbReference>
<feature type="domain" description="Leucine rich repeat variant" evidence="3">
    <location>
        <begin position="8"/>
        <end position="66"/>
    </location>
</feature>
<dbReference type="EMBL" id="CP032514">
    <property type="protein sequence ID" value="AYD90586.1"/>
    <property type="molecule type" value="Genomic_DNA"/>
</dbReference>
<evidence type="ECO:0000313" key="4">
    <source>
        <dbReference type="EMBL" id="AYD90586.1"/>
    </source>
</evidence>
<proteinExistence type="predicted"/>
<feature type="region of interest" description="Disordered" evidence="1">
    <location>
        <begin position="35"/>
        <end position="112"/>
    </location>
</feature>
<feature type="compositionally biased region" description="Basic and acidic residues" evidence="1">
    <location>
        <begin position="1"/>
        <end position="10"/>
    </location>
</feature>
<keyword evidence="2" id="KW-0472">Membrane</keyword>
<accession>A0ABM6Z5F7</accession>
<protein>
    <recommendedName>
        <fullName evidence="3">Leucine rich repeat variant domain-containing protein</fullName>
    </recommendedName>
</protein>
<feature type="compositionally biased region" description="Low complexity" evidence="1">
    <location>
        <begin position="70"/>
        <end position="96"/>
    </location>
</feature>
<organism evidence="4 5">
    <name type="scientific">Actinomyces lilanjuaniae</name>
    <dbReference type="NCBI Taxonomy" id="2321394"/>
    <lineage>
        <taxon>Bacteria</taxon>
        <taxon>Bacillati</taxon>
        <taxon>Actinomycetota</taxon>
        <taxon>Actinomycetes</taxon>
        <taxon>Actinomycetales</taxon>
        <taxon>Actinomycetaceae</taxon>
        <taxon>Actinomyces</taxon>
    </lineage>
</organism>
<name>A0ABM6Z5F7_9ACTO</name>
<evidence type="ECO:0000256" key="2">
    <source>
        <dbReference type="SAM" id="Phobius"/>
    </source>
</evidence>
<keyword evidence="2" id="KW-0812">Transmembrane</keyword>
<dbReference type="Pfam" id="PF25591">
    <property type="entry name" value="LRV_2"/>
    <property type="match status" value="1"/>
</dbReference>
<evidence type="ECO:0000313" key="5">
    <source>
        <dbReference type="Proteomes" id="UP000273001"/>
    </source>
</evidence>
<keyword evidence="5" id="KW-1185">Reference proteome</keyword>
<feature type="region of interest" description="Disordered" evidence="1">
    <location>
        <begin position="1"/>
        <end position="23"/>
    </location>
</feature>